<evidence type="ECO:0000313" key="6">
    <source>
        <dbReference type="EMBL" id="KAA6414380.1"/>
    </source>
</evidence>
<feature type="compositionally biased region" description="Low complexity" evidence="3">
    <location>
        <begin position="87"/>
        <end position="97"/>
    </location>
</feature>
<dbReference type="AlphaFoldDB" id="A0A5M8PZ90"/>
<evidence type="ECO:0000256" key="1">
    <source>
        <dbReference type="ARBA" id="ARBA00022443"/>
    </source>
</evidence>
<evidence type="ECO:0000256" key="2">
    <source>
        <dbReference type="PROSITE-ProRule" id="PRU00192"/>
    </source>
</evidence>
<accession>A0A5M8PZ90</accession>
<evidence type="ECO:0000259" key="5">
    <source>
        <dbReference type="PROSITE" id="PS50002"/>
    </source>
</evidence>
<feature type="region of interest" description="Disordered" evidence="3">
    <location>
        <begin position="243"/>
        <end position="278"/>
    </location>
</feature>
<feature type="region of interest" description="Disordered" evidence="3">
    <location>
        <begin position="131"/>
        <end position="201"/>
    </location>
</feature>
<name>A0A5M8PZ90_9LECA</name>
<evidence type="ECO:0000256" key="4">
    <source>
        <dbReference type="SAM" id="Phobius"/>
    </source>
</evidence>
<dbReference type="Gene3D" id="2.30.30.40">
    <property type="entry name" value="SH3 Domains"/>
    <property type="match status" value="1"/>
</dbReference>
<feature type="compositionally biased region" description="Pro residues" evidence="3">
    <location>
        <begin position="606"/>
        <end position="615"/>
    </location>
</feature>
<dbReference type="SUPFAM" id="SSF50044">
    <property type="entry name" value="SH3-domain"/>
    <property type="match status" value="1"/>
</dbReference>
<evidence type="ECO:0000256" key="3">
    <source>
        <dbReference type="SAM" id="MobiDB-lite"/>
    </source>
</evidence>
<feature type="compositionally biased region" description="Low complexity" evidence="3">
    <location>
        <begin position="131"/>
        <end position="140"/>
    </location>
</feature>
<feature type="compositionally biased region" description="Basic and acidic residues" evidence="3">
    <location>
        <begin position="243"/>
        <end position="254"/>
    </location>
</feature>
<keyword evidence="1 2" id="KW-0728">SH3 domain</keyword>
<keyword evidence="4" id="KW-0812">Transmembrane</keyword>
<organism evidence="6 7">
    <name type="scientific">Lasallia pustulata</name>
    <dbReference type="NCBI Taxonomy" id="136370"/>
    <lineage>
        <taxon>Eukaryota</taxon>
        <taxon>Fungi</taxon>
        <taxon>Dikarya</taxon>
        <taxon>Ascomycota</taxon>
        <taxon>Pezizomycotina</taxon>
        <taxon>Lecanoromycetes</taxon>
        <taxon>OSLEUM clade</taxon>
        <taxon>Umbilicariomycetidae</taxon>
        <taxon>Umbilicariales</taxon>
        <taxon>Umbilicariaceae</taxon>
        <taxon>Lasallia</taxon>
    </lineage>
</organism>
<dbReference type="EMBL" id="VXIT01000002">
    <property type="protein sequence ID" value="KAA6414380.1"/>
    <property type="molecule type" value="Genomic_DNA"/>
</dbReference>
<feature type="region of interest" description="Disordered" evidence="3">
    <location>
        <begin position="87"/>
        <end position="107"/>
    </location>
</feature>
<keyword evidence="4" id="KW-0472">Membrane</keyword>
<evidence type="ECO:0000313" key="7">
    <source>
        <dbReference type="Proteomes" id="UP000324767"/>
    </source>
</evidence>
<dbReference type="OrthoDB" id="5340910at2759"/>
<sequence>MPHHNHLLHLRGQRAGHEVNGVLNGRAPPDQVQQRDVVSVLSVVYVTAAPTFDGPIAGFTTLGPAIGHQTSSASAVSIASTSEGVLTSALPSSSTSPGQILKSQSTSVQIQTVPKSQSSISSSDVASTATSSSTSLASSSPVDAEQATPTGPSTSSSISLASSSSVVAEQATPTGPSTSSSLLAASATVSPNTNPTAVPESISHGMTNGAKAGLAIGIILGLGAFLVLGLFCYRRKKKQRNDAYHNAEDEKNPFGDHGAAFPAAPDPSLRSSKTASTAPRLSLRPVTQFLPEMSTGAIHGNALGLNSFGPNSNATQANDAVDNGVVQSQANDPANPFGNHAETSDHIPQAVPVLGSSLPAAEIPAPLSIRPSTPDLAASTGLAVGGVGAITAQHRNGPGPATPSAEGHATNAPPYPTEGAMPSPVGTEFSMNSISSSASATGPPPTNVHRIQLDFMPSMEDEIQLRAGQLVRLLHEYDDGWALCIRLDRSQQGVAPRTCLSTRPVKRRPAGNGRGPPGRGPLPPATYNRAPGPMSPGPMSPGPFYGQRSMSPGPYGGGPQQRPNVPPLASRRRSNSASEVRERRHSPPGPSPMNPNASIIARLPPQLQPASPPRTPSLSPQQTLARKPVAGQAM</sequence>
<gene>
    <name evidence="6" type="ORF">FRX48_01129</name>
</gene>
<feature type="domain" description="SH3" evidence="5">
    <location>
        <begin position="444"/>
        <end position="505"/>
    </location>
</feature>
<proteinExistence type="predicted"/>
<keyword evidence="4" id="KW-1133">Transmembrane helix</keyword>
<feature type="transmembrane region" description="Helical" evidence="4">
    <location>
        <begin position="212"/>
        <end position="233"/>
    </location>
</feature>
<dbReference type="Pfam" id="PF14604">
    <property type="entry name" value="SH3_9"/>
    <property type="match status" value="1"/>
</dbReference>
<reference evidence="6 7" key="1">
    <citation type="submission" date="2019-09" db="EMBL/GenBank/DDBJ databases">
        <title>The hologenome of the rock-dwelling lichen Lasallia pustulata.</title>
        <authorList>
            <person name="Greshake Tzovaras B."/>
            <person name="Segers F."/>
            <person name="Bicker A."/>
            <person name="Dal Grande F."/>
            <person name="Otte J."/>
            <person name="Hankeln T."/>
            <person name="Schmitt I."/>
            <person name="Ebersberger I."/>
        </authorList>
    </citation>
    <scope>NUCLEOTIDE SEQUENCE [LARGE SCALE GENOMIC DNA]</scope>
    <source>
        <strain evidence="6">A1-1</strain>
    </source>
</reference>
<dbReference type="SMART" id="SM00326">
    <property type="entry name" value="SH3"/>
    <property type="match status" value="1"/>
</dbReference>
<dbReference type="PROSITE" id="PS50002">
    <property type="entry name" value="SH3"/>
    <property type="match status" value="1"/>
</dbReference>
<dbReference type="InterPro" id="IPR001452">
    <property type="entry name" value="SH3_domain"/>
</dbReference>
<feature type="compositionally biased region" description="Low complexity" evidence="3">
    <location>
        <begin position="153"/>
        <end position="191"/>
    </location>
</feature>
<dbReference type="Proteomes" id="UP000324767">
    <property type="component" value="Unassembled WGS sequence"/>
</dbReference>
<feature type="compositionally biased region" description="Polar residues" evidence="3">
    <location>
        <begin position="269"/>
        <end position="278"/>
    </location>
</feature>
<comment type="caution">
    <text evidence="6">The sequence shown here is derived from an EMBL/GenBank/DDBJ whole genome shotgun (WGS) entry which is preliminary data.</text>
</comment>
<protein>
    <recommendedName>
        <fullName evidence="5">SH3 domain-containing protein</fullName>
    </recommendedName>
</protein>
<feature type="region of interest" description="Disordered" evidence="3">
    <location>
        <begin position="492"/>
        <end position="634"/>
    </location>
</feature>
<feature type="region of interest" description="Disordered" evidence="3">
    <location>
        <begin position="392"/>
        <end position="413"/>
    </location>
</feature>
<dbReference type="InterPro" id="IPR036028">
    <property type="entry name" value="SH3-like_dom_sf"/>
</dbReference>